<dbReference type="PROSITE" id="PS50011">
    <property type="entry name" value="PROTEIN_KINASE_DOM"/>
    <property type="match status" value="1"/>
</dbReference>
<dbReference type="Gene3D" id="1.10.510.10">
    <property type="entry name" value="Transferase(Phosphotransferase) domain 1"/>
    <property type="match status" value="1"/>
</dbReference>
<accession>A0AAN8ZD00</accession>
<dbReference type="InterPro" id="IPR047117">
    <property type="entry name" value="PERK1-13-like"/>
</dbReference>
<dbReference type="Proteomes" id="UP001370490">
    <property type="component" value="Unassembled WGS sequence"/>
</dbReference>
<evidence type="ECO:0000256" key="13">
    <source>
        <dbReference type="SAM" id="Phobius"/>
    </source>
</evidence>
<dbReference type="AlphaFoldDB" id="A0AAN8ZD00"/>
<feature type="domain" description="Protein kinase" evidence="14">
    <location>
        <begin position="198"/>
        <end position="463"/>
    </location>
</feature>
<comment type="caution">
    <text evidence="15">The sequence shown here is derived from an EMBL/GenBank/DDBJ whole genome shotgun (WGS) entry which is preliminary data.</text>
</comment>
<dbReference type="GO" id="GO:0005886">
    <property type="term" value="C:plasma membrane"/>
    <property type="evidence" value="ECO:0007669"/>
    <property type="project" value="UniProtKB-SubCell"/>
</dbReference>
<evidence type="ECO:0000259" key="14">
    <source>
        <dbReference type="PROSITE" id="PS50011"/>
    </source>
</evidence>
<dbReference type="InterPro" id="IPR001245">
    <property type="entry name" value="Ser-Thr/Tyr_kinase_cat_dom"/>
</dbReference>
<evidence type="ECO:0000256" key="4">
    <source>
        <dbReference type="ARBA" id="ARBA00022679"/>
    </source>
</evidence>
<evidence type="ECO:0000313" key="16">
    <source>
        <dbReference type="Proteomes" id="UP001370490"/>
    </source>
</evidence>
<dbReference type="PANTHER" id="PTHR47982">
    <property type="entry name" value="PROLINE-RICH RECEPTOR-LIKE PROTEIN KINASE PERK4"/>
    <property type="match status" value="1"/>
</dbReference>
<dbReference type="PROSITE" id="PS00107">
    <property type="entry name" value="PROTEIN_KINASE_ATP"/>
    <property type="match status" value="1"/>
</dbReference>
<keyword evidence="3" id="KW-0723">Serine/threonine-protein kinase</keyword>
<feature type="non-terminal residue" evidence="15">
    <location>
        <position position="1"/>
    </location>
</feature>
<dbReference type="InterPro" id="IPR000719">
    <property type="entry name" value="Prot_kinase_dom"/>
</dbReference>
<evidence type="ECO:0000256" key="1">
    <source>
        <dbReference type="ARBA" id="ARBA00004162"/>
    </source>
</evidence>
<reference evidence="15 16" key="1">
    <citation type="submission" date="2023-12" db="EMBL/GenBank/DDBJ databases">
        <title>A high-quality genome assembly for Dillenia turbinata (Dilleniales).</title>
        <authorList>
            <person name="Chanderbali A."/>
        </authorList>
    </citation>
    <scope>NUCLEOTIDE SEQUENCE [LARGE SCALE GENOMIC DNA]</scope>
    <source>
        <strain evidence="15">LSX21</strain>
        <tissue evidence="15">Leaf</tissue>
    </source>
</reference>
<gene>
    <name evidence="15" type="ORF">RJ641_033074</name>
</gene>
<evidence type="ECO:0000256" key="3">
    <source>
        <dbReference type="ARBA" id="ARBA00022527"/>
    </source>
</evidence>
<dbReference type="Gene3D" id="3.30.200.20">
    <property type="entry name" value="Phosphorylase Kinase, domain 1"/>
    <property type="match status" value="1"/>
</dbReference>
<dbReference type="EMBL" id="JBAMMX010000007">
    <property type="protein sequence ID" value="KAK6936044.1"/>
    <property type="molecule type" value="Genomic_DNA"/>
</dbReference>
<dbReference type="SUPFAM" id="SSF56112">
    <property type="entry name" value="Protein kinase-like (PK-like)"/>
    <property type="match status" value="1"/>
</dbReference>
<protein>
    <recommendedName>
        <fullName evidence="2">non-specific serine/threonine protein kinase</fullName>
        <ecNumber evidence="2">2.7.11.1</ecNumber>
    </recommendedName>
</protein>
<dbReference type="GO" id="GO:0005524">
    <property type="term" value="F:ATP binding"/>
    <property type="evidence" value="ECO:0007669"/>
    <property type="project" value="UniProtKB-UniRule"/>
</dbReference>
<keyword evidence="9 13" id="KW-0472">Membrane</keyword>
<proteinExistence type="predicted"/>
<keyword evidence="4" id="KW-0808">Transferase</keyword>
<keyword evidence="8 13" id="KW-1133">Transmembrane helix</keyword>
<dbReference type="GO" id="GO:0004674">
    <property type="term" value="F:protein serine/threonine kinase activity"/>
    <property type="evidence" value="ECO:0007669"/>
    <property type="project" value="UniProtKB-KW"/>
</dbReference>
<keyword evidence="7 12" id="KW-0067">ATP-binding</keyword>
<evidence type="ECO:0000256" key="6">
    <source>
        <dbReference type="ARBA" id="ARBA00022741"/>
    </source>
</evidence>
<evidence type="ECO:0000256" key="9">
    <source>
        <dbReference type="ARBA" id="ARBA00023136"/>
    </source>
</evidence>
<evidence type="ECO:0000256" key="10">
    <source>
        <dbReference type="ARBA" id="ARBA00047899"/>
    </source>
</evidence>
<evidence type="ECO:0000313" key="15">
    <source>
        <dbReference type="EMBL" id="KAK6936044.1"/>
    </source>
</evidence>
<comment type="catalytic activity">
    <reaction evidence="11">
        <text>L-seryl-[protein] + ATP = O-phospho-L-seryl-[protein] + ADP + H(+)</text>
        <dbReference type="Rhea" id="RHEA:17989"/>
        <dbReference type="Rhea" id="RHEA-COMP:9863"/>
        <dbReference type="Rhea" id="RHEA-COMP:11604"/>
        <dbReference type="ChEBI" id="CHEBI:15378"/>
        <dbReference type="ChEBI" id="CHEBI:29999"/>
        <dbReference type="ChEBI" id="CHEBI:30616"/>
        <dbReference type="ChEBI" id="CHEBI:83421"/>
        <dbReference type="ChEBI" id="CHEBI:456216"/>
        <dbReference type="EC" id="2.7.11.1"/>
    </reaction>
</comment>
<evidence type="ECO:0000256" key="8">
    <source>
        <dbReference type="ARBA" id="ARBA00022989"/>
    </source>
</evidence>
<organism evidence="15 16">
    <name type="scientific">Dillenia turbinata</name>
    <dbReference type="NCBI Taxonomy" id="194707"/>
    <lineage>
        <taxon>Eukaryota</taxon>
        <taxon>Viridiplantae</taxon>
        <taxon>Streptophyta</taxon>
        <taxon>Embryophyta</taxon>
        <taxon>Tracheophyta</taxon>
        <taxon>Spermatophyta</taxon>
        <taxon>Magnoliopsida</taxon>
        <taxon>eudicotyledons</taxon>
        <taxon>Gunneridae</taxon>
        <taxon>Pentapetalae</taxon>
        <taxon>Dilleniales</taxon>
        <taxon>Dilleniaceae</taxon>
        <taxon>Dillenia</taxon>
    </lineage>
</organism>
<evidence type="ECO:0000256" key="5">
    <source>
        <dbReference type="ARBA" id="ARBA00022692"/>
    </source>
</evidence>
<comment type="catalytic activity">
    <reaction evidence="10">
        <text>L-threonyl-[protein] + ATP = O-phospho-L-threonyl-[protein] + ADP + H(+)</text>
        <dbReference type="Rhea" id="RHEA:46608"/>
        <dbReference type="Rhea" id="RHEA-COMP:11060"/>
        <dbReference type="Rhea" id="RHEA-COMP:11605"/>
        <dbReference type="ChEBI" id="CHEBI:15378"/>
        <dbReference type="ChEBI" id="CHEBI:30013"/>
        <dbReference type="ChEBI" id="CHEBI:30616"/>
        <dbReference type="ChEBI" id="CHEBI:61977"/>
        <dbReference type="ChEBI" id="CHEBI:456216"/>
        <dbReference type="EC" id="2.7.11.1"/>
    </reaction>
</comment>
<keyword evidence="5 13" id="KW-0812">Transmembrane</keyword>
<evidence type="ECO:0000256" key="11">
    <source>
        <dbReference type="ARBA" id="ARBA00048679"/>
    </source>
</evidence>
<dbReference type="InterPro" id="IPR017441">
    <property type="entry name" value="Protein_kinase_ATP_BS"/>
</dbReference>
<sequence>RYCSNSAPIALEKGAYRLDEDIGGNKEREEISLLDRGIFVPPENEPKISGQNLTKVISSLSVAKKFSPVHTSTLQAKLYKAGKTRIEATVDGDTDVPTLTPLQAVHVSKSGKQKVAAIVGGVCAALIVVVTVVIVYICLMHIKRFIRRASETESSVPSLPVDLERGNTSAAAAALPSNGMLNLRQLTMTELKHATSNFSQSNLIGEGGFGFVYKGLLQDGSIVAIKRCFHTRTVNIQELKRIASVHHKHLVKLVGYCAEHNQQLLVYDYLPNGNVGKYLYDDGGLPIGKLDIQQRLLIALGAAKGLEHLHSYVPPFLHLHFRTTNVLVDDAYTAKVSDFGLPRLLDEDNHAGTSSSMDCFLDPEIQTLGEFSERSDVFSYGVFLLELMSGHQALGGNISEPWRNLVFQAKETKHIGSFIDRTLGDRSKHAAEQMMELALQCVDTGTTRPTMRGVVEELEQIWNREIGGLHSETGEDIGVVTLGSELFK</sequence>
<evidence type="ECO:0000256" key="2">
    <source>
        <dbReference type="ARBA" id="ARBA00012513"/>
    </source>
</evidence>
<feature type="transmembrane region" description="Helical" evidence="13">
    <location>
        <begin position="115"/>
        <end position="139"/>
    </location>
</feature>
<dbReference type="PANTHER" id="PTHR47982:SF9">
    <property type="entry name" value="NON-SPECIFIC SERINE_THREONINE PROTEIN KINASE"/>
    <property type="match status" value="1"/>
</dbReference>
<name>A0AAN8ZD00_9MAGN</name>
<evidence type="ECO:0000256" key="7">
    <source>
        <dbReference type="ARBA" id="ARBA00022840"/>
    </source>
</evidence>
<keyword evidence="16" id="KW-1185">Reference proteome</keyword>
<dbReference type="FunFam" id="3.30.200.20:FF:000415">
    <property type="entry name" value="receptor-like serine/threonine-protein kinase NCRK"/>
    <property type="match status" value="1"/>
</dbReference>
<feature type="binding site" evidence="12">
    <location>
        <position position="226"/>
    </location>
    <ligand>
        <name>ATP</name>
        <dbReference type="ChEBI" id="CHEBI:30616"/>
    </ligand>
</feature>
<keyword evidence="6 12" id="KW-0547">Nucleotide-binding</keyword>
<comment type="subcellular location">
    <subcellularLocation>
        <location evidence="1">Cell membrane</location>
        <topology evidence="1">Single-pass membrane protein</topology>
    </subcellularLocation>
</comment>
<evidence type="ECO:0000256" key="12">
    <source>
        <dbReference type="PROSITE-ProRule" id="PRU10141"/>
    </source>
</evidence>
<keyword evidence="15" id="KW-0418">Kinase</keyword>
<dbReference type="EC" id="2.7.11.1" evidence="2"/>
<dbReference type="Pfam" id="PF07714">
    <property type="entry name" value="PK_Tyr_Ser-Thr"/>
    <property type="match status" value="1"/>
</dbReference>
<dbReference type="InterPro" id="IPR011009">
    <property type="entry name" value="Kinase-like_dom_sf"/>
</dbReference>